<dbReference type="EMBL" id="CP019478">
    <property type="protein sequence ID" value="UQC86921.1"/>
    <property type="molecule type" value="Genomic_DNA"/>
</dbReference>
<protein>
    <submittedName>
        <fullName evidence="2">Uncharacterized protein</fullName>
    </submittedName>
</protein>
<gene>
    <name evidence="2" type="ORF">CLUP02_12423</name>
</gene>
<feature type="region of interest" description="Disordered" evidence="1">
    <location>
        <begin position="113"/>
        <end position="136"/>
    </location>
</feature>
<dbReference type="RefSeq" id="XP_049148532.1">
    <property type="nucleotide sequence ID" value="XM_049291387.1"/>
</dbReference>
<keyword evidence="3" id="KW-1185">Reference proteome</keyword>
<evidence type="ECO:0000313" key="3">
    <source>
        <dbReference type="Proteomes" id="UP000830671"/>
    </source>
</evidence>
<reference evidence="2" key="1">
    <citation type="journal article" date="2021" name="Mol. Plant Microbe Interact.">
        <title>Complete Genome Sequence of the Plant-Pathogenic Fungus Colletotrichum lupini.</title>
        <authorList>
            <person name="Baroncelli R."/>
            <person name="Pensec F."/>
            <person name="Da Lio D."/>
            <person name="Boufleur T."/>
            <person name="Vicente I."/>
            <person name="Sarrocco S."/>
            <person name="Picot A."/>
            <person name="Baraldi E."/>
            <person name="Sukno S."/>
            <person name="Thon M."/>
            <person name="Le Floch G."/>
        </authorList>
    </citation>
    <scope>NUCLEOTIDE SEQUENCE</scope>
    <source>
        <strain evidence="2">IMI 504893</strain>
    </source>
</reference>
<feature type="compositionally biased region" description="Basic and acidic residues" evidence="1">
    <location>
        <begin position="119"/>
        <end position="130"/>
    </location>
</feature>
<evidence type="ECO:0000313" key="2">
    <source>
        <dbReference type="EMBL" id="UQC86921.1"/>
    </source>
</evidence>
<feature type="region of interest" description="Disordered" evidence="1">
    <location>
        <begin position="182"/>
        <end position="208"/>
    </location>
</feature>
<proteinExistence type="predicted"/>
<evidence type="ECO:0000256" key="1">
    <source>
        <dbReference type="SAM" id="MobiDB-lite"/>
    </source>
</evidence>
<feature type="compositionally biased region" description="Basic and acidic residues" evidence="1">
    <location>
        <begin position="182"/>
        <end position="195"/>
    </location>
</feature>
<dbReference type="GeneID" id="73346397"/>
<sequence>MTDRPEIRFHDSKIDVGSRLMLQTFKLTGGGTLGHLCSHAATMCGYTTHIDMYTQLGAYLFRTARKSVLGETERQGRDKLYNRAPAWERRHVNNPARILWGLSGGVAMIRDAGQDEEGGGEKLRASKAKENGGGQLRVPVPSVVVSVVKRNRSRQWRGGSLGGAFGDEGGRVKALASERENCEELRVETERERDAPLAPVSTSTSPPYGTYLRQLGNFPGLLISSRLPPPPTTLEYNAEFTVPSQVHHRPHSQPFSPHRHPSSLTVCIFGHPTTLPQEGRGAAPVLEQELDHFQFPTATATRLYMPSREVQLCKCKSNRLGFCNARSSALYEVHDPYVGTQLSTSDTDATIPSAALHSLPCKQFVHRPGGLVKIPTSLQRVGLITGHASRLVLLLPVIGPTQPPSHLTGSFCYLENLWLHMPCAWPAMHWTGMHGSAHRLRWPLSQPVVVLQNLKIGGHWLRGGRGATAIYFVLRRELFWKRSRPRARAELAFRTKLRTRILSPTSCTRSGERVKKPCWLAIATPRQPTTLDARPVKQHHTRANRGRFAVPAPWTPESSFLQHFSFSLPTPLGIMVMAFSTPVRYAVCLGQVGTVERLQLDMPSSLRGAALKRPAVLSSWLATRIEGGRCSRRNSNLELRSSSAYRAMNDPGVLRTAARLSNYPHLATYCYLLSPSFPGPSTKYLWIQRFTRHSGVPERTGTWVVLFFGMILLNPHLAIISLPQWARTSATGLISGLILDVALGGKHPSRFLRYLHQQDIQSAIISTLPNVQEPEDVKQRGRKYDTVLGGYPLRLGVFSVQENDNDPDGASLFVLSCSRVETDQGRSVFDHQDPAVRRTSKQGSPGTTSFTALMDFKTELKPFLSETPEDGAGRQRRSQIKVHHSWPGLYNAFFFSILTDDFSLSHHTNLEAMTMIRLHCVLPQMEGQRGASHAKCPANATLADKSPGGVDADATIQRIPTCTLSPGALEVALRCPLPRGALQTRQKQTRWSSAPGVRGPCRLYFSLNFTAYLARVTQLPPLMALRLEELLVAFSTPPAFSGTSNPRPIPRRVIAVRQTRRYVPVLQVELISAWFIRLTAGYFQPDPGQVWTPSEQVSNTFNVSGLLRAWCYLAHTSQGIYPSSRDKVVNNPVSLFIDKPQTPSKTAPLRCQVSSGHSRSDRGTRRLVKKQALCLLSRRYAEKIGTDDVKPRFHVEGNRLVETTMLEGGMPMLPKGQKAVALLSSSTSFISQAPSANHRPSMAEKLSQQTVTSVAVARRAGVWSTLEPSEPGAFGSTATPYRLKDLETRRPAAVSLSTDPRQYEEFLTPSSNRTNNWPATRYQH</sequence>
<dbReference type="KEGG" id="clup:CLUP02_12423"/>
<accession>A0A9Q8T2A3</accession>
<organism evidence="2 3">
    <name type="scientific">Colletotrichum lupini</name>
    <dbReference type="NCBI Taxonomy" id="145971"/>
    <lineage>
        <taxon>Eukaryota</taxon>
        <taxon>Fungi</taxon>
        <taxon>Dikarya</taxon>
        <taxon>Ascomycota</taxon>
        <taxon>Pezizomycotina</taxon>
        <taxon>Sordariomycetes</taxon>
        <taxon>Hypocreomycetidae</taxon>
        <taxon>Glomerellales</taxon>
        <taxon>Glomerellaceae</taxon>
        <taxon>Colletotrichum</taxon>
        <taxon>Colletotrichum acutatum species complex</taxon>
    </lineage>
</organism>
<dbReference type="Proteomes" id="UP000830671">
    <property type="component" value="Chromosome 6"/>
</dbReference>
<name>A0A9Q8T2A3_9PEZI</name>